<dbReference type="SUPFAM" id="SSF53474">
    <property type="entry name" value="alpha/beta-Hydrolases"/>
    <property type="match status" value="2"/>
</dbReference>
<keyword evidence="2" id="KW-0378">Hydrolase</keyword>
<organism evidence="2 3">
    <name type="scientific">Tahibacter aquaticus</name>
    <dbReference type="NCBI Taxonomy" id="520092"/>
    <lineage>
        <taxon>Bacteria</taxon>
        <taxon>Pseudomonadati</taxon>
        <taxon>Pseudomonadota</taxon>
        <taxon>Gammaproteobacteria</taxon>
        <taxon>Lysobacterales</taxon>
        <taxon>Rhodanobacteraceae</taxon>
        <taxon>Tahibacter</taxon>
    </lineage>
</organism>
<dbReference type="GO" id="GO:0016787">
    <property type="term" value="F:hydrolase activity"/>
    <property type="evidence" value="ECO:0007669"/>
    <property type="project" value="UniProtKB-KW"/>
</dbReference>
<evidence type="ECO:0000313" key="3">
    <source>
        <dbReference type="Proteomes" id="UP000295293"/>
    </source>
</evidence>
<proteinExistence type="predicted"/>
<evidence type="ECO:0000313" key="2">
    <source>
        <dbReference type="EMBL" id="TDR40813.1"/>
    </source>
</evidence>
<dbReference type="PANTHER" id="PTHR48098:SF6">
    <property type="entry name" value="FERRI-BACILLIBACTIN ESTERASE BESA"/>
    <property type="match status" value="1"/>
</dbReference>
<comment type="caution">
    <text evidence="2">The sequence shown here is derived from an EMBL/GenBank/DDBJ whole genome shotgun (WGS) entry which is preliminary data.</text>
</comment>
<accession>A0A4R6YS45</accession>
<keyword evidence="3" id="KW-1185">Reference proteome</keyword>
<dbReference type="Proteomes" id="UP000295293">
    <property type="component" value="Unassembled WGS sequence"/>
</dbReference>
<dbReference type="InterPro" id="IPR029058">
    <property type="entry name" value="AB_hydrolase_fold"/>
</dbReference>
<dbReference type="EMBL" id="SNZH01000012">
    <property type="protein sequence ID" value="TDR40813.1"/>
    <property type="molecule type" value="Genomic_DNA"/>
</dbReference>
<dbReference type="InterPro" id="IPR000801">
    <property type="entry name" value="Esterase-like"/>
</dbReference>
<dbReference type="PANTHER" id="PTHR48098">
    <property type="entry name" value="ENTEROCHELIN ESTERASE-RELATED"/>
    <property type="match status" value="1"/>
</dbReference>
<dbReference type="Gene3D" id="3.40.50.1820">
    <property type="entry name" value="alpha/beta hydrolase"/>
    <property type="match status" value="2"/>
</dbReference>
<dbReference type="InterPro" id="IPR045556">
    <property type="entry name" value="DUF6351"/>
</dbReference>
<dbReference type="Pfam" id="PF00756">
    <property type="entry name" value="Esterase"/>
    <property type="match status" value="1"/>
</dbReference>
<sequence length="626" mass="67315">MRFGGRSAVAGLLLALGLGLGIGGTAAADASPRILTGEHAGAAWRIDIPAQWNGKLIVSFRGNSPEPVKFDQQPYTAGGRVLMLQRGYALVQSGHARADWNIEDAYRDTEWVRRHFVATLGKPARTYAVGQSMGGLAVAHALEQADSPYDGGLSLSGTLGGGDALFEQAFANLAAFDYYLPNTLGPLQPVPPQQRLDAAVVATLATALKEKPDALRNLSLLVGVAPEQVAEQIAINRDMLRRIQQLSGGNPVGNAHYLYQGTHDDAGLNTGVRRYAAEARAFEFLRRNYTPTGKLAKPLLALQTVHDPLVSAAATNSYAMAVRRAGRENDFVQQYTPGEGHLAFSVEQIVAALDSLVAWVEQGQRPPSGMQPGAAAALAADPLPPHELFEIDSAVLQEKRRIAVYTPPGYAADTAQRYPVLYMPDGGLKEDFPQVANTVDAAIRAGRLRALIVVGIENTQRRRDTTGPTGVASDRTIAPVVGGSAAFRGFIRDELMREVNARYRSNGETAIIGESLAGLFVIETCVLEPKLFGTCIALSPSLWWNGEALLGEAAARLKTGTDWQARWYFASADEENIAPAAARLAELLGAHAPAGLHWQYEPRPDLRHDTIYRALAPQVLPMLFTP</sequence>
<reference evidence="2 3" key="1">
    <citation type="submission" date="2019-03" db="EMBL/GenBank/DDBJ databases">
        <title>Genomic Encyclopedia of Type Strains, Phase IV (KMG-IV): sequencing the most valuable type-strain genomes for metagenomic binning, comparative biology and taxonomic classification.</title>
        <authorList>
            <person name="Goeker M."/>
        </authorList>
    </citation>
    <scope>NUCLEOTIDE SEQUENCE [LARGE SCALE GENOMIC DNA]</scope>
    <source>
        <strain evidence="2 3">DSM 21667</strain>
    </source>
</reference>
<protein>
    <submittedName>
        <fullName evidence="2">Putative alpha/beta superfamily hydrolase</fullName>
    </submittedName>
</protein>
<feature type="domain" description="DUF6351" evidence="1">
    <location>
        <begin position="46"/>
        <end position="140"/>
    </location>
</feature>
<dbReference type="OrthoDB" id="7197847at2"/>
<evidence type="ECO:0000259" key="1">
    <source>
        <dbReference type="Pfam" id="PF19878"/>
    </source>
</evidence>
<dbReference type="Pfam" id="PF19878">
    <property type="entry name" value="DUF6351"/>
    <property type="match status" value="1"/>
</dbReference>
<name>A0A4R6YS45_9GAMM</name>
<dbReference type="InterPro" id="IPR050583">
    <property type="entry name" value="Mycobacterial_A85_antigen"/>
</dbReference>
<gene>
    <name evidence="2" type="ORF">DFR29_112127</name>
</gene>
<dbReference type="AlphaFoldDB" id="A0A4R6YS45"/>